<dbReference type="GO" id="GO:0003964">
    <property type="term" value="F:RNA-directed DNA polymerase activity"/>
    <property type="evidence" value="ECO:0007669"/>
    <property type="project" value="UniProtKB-KW"/>
</dbReference>
<dbReference type="SUPFAM" id="SSF56672">
    <property type="entry name" value="DNA/RNA polymerases"/>
    <property type="match status" value="1"/>
</dbReference>
<dbReference type="InterPro" id="IPR036691">
    <property type="entry name" value="Endo/exonu/phosph_ase_sf"/>
</dbReference>
<dbReference type="InterPro" id="IPR052560">
    <property type="entry name" value="RdDP_mobile_element"/>
</dbReference>
<dbReference type="InterPro" id="IPR000477">
    <property type="entry name" value="RT_dom"/>
</dbReference>
<dbReference type="SUPFAM" id="SSF56219">
    <property type="entry name" value="DNase I-like"/>
    <property type="match status" value="1"/>
</dbReference>
<feature type="domain" description="Endonuclease/exonuclease/phosphatase" evidence="2">
    <location>
        <begin position="152"/>
        <end position="261"/>
    </location>
</feature>
<feature type="domain" description="Reverse transcriptase" evidence="1">
    <location>
        <begin position="525"/>
        <end position="656"/>
    </location>
</feature>
<gene>
    <name evidence="3" type="primary">X-element ORF2</name>
    <name evidence="3" type="ORF">TNCT_481481</name>
</gene>
<dbReference type="Proteomes" id="UP000887116">
    <property type="component" value="Unassembled WGS sequence"/>
</dbReference>
<organism evidence="3 4">
    <name type="scientific">Trichonephila clavata</name>
    <name type="common">Joro spider</name>
    <name type="synonym">Nephila clavata</name>
    <dbReference type="NCBI Taxonomy" id="2740835"/>
    <lineage>
        <taxon>Eukaryota</taxon>
        <taxon>Metazoa</taxon>
        <taxon>Ecdysozoa</taxon>
        <taxon>Arthropoda</taxon>
        <taxon>Chelicerata</taxon>
        <taxon>Arachnida</taxon>
        <taxon>Araneae</taxon>
        <taxon>Araneomorphae</taxon>
        <taxon>Entelegynae</taxon>
        <taxon>Araneoidea</taxon>
        <taxon>Nephilidae</taxon>
        <taxon>Trichonephila</taxon>
    </lineage>
</organism>
<evidence type="ECO:0000259" key="2">
    <source>
        <dbReference type="Pfam" id="PF14529"/>
    </source>
</evidence>
<dbReference type="Pfam" id="PF00078">
    <property type="entry name" value="RVT_1"/>
    <property type="match status" value="1"/>
</dbReference>
<sequence>MTRLLKNFEHTASSVAQDKKGRVRSVSRGLRPKSKLQSTSFSSVRSQFRILQCNINGLCTSATRMKLDQLLDLANRHQAHIIAIQETKLKPTYNLKLREYCILRKDRLNKGGGGLMFLIRNSNFECVELPPFSDTELEVQAIKVKWNNKCLNIYNAYQPPGNRRVSSDTLIPMFTDSSFILGDFNAKHPLWGSSVANDRGNELSNLLDDHAFCILNDGTPTYCSHSYDSRDALDVAFASPDIFPSCSWTVLDSVGSDHSPVLIEFSHTHKTPNSKNALFWNFKKANWGLYKSSLDNSLSGAVSFCDLDNKWRFFKDSVLRAACVAIPRGNKKKYKPNFIHNSEALLPLLHQRNALQRDFMSSPSPDAKSALNLINSKTKQLYSVIRRDRWNSLCEGLDSRTPNTKFWNLVKNIDKMQPQVEKTNTFSHPGGSLCSDNETANLLSRHYQKESRLSFNSEDKGIAKSARDFIHKSHCNPSGCNSVFNKDFAMMDLEIAFQELDFNKSPGMDGIHGQMDWKEALIIPIRKHDKPANDPNSYRPIALTSISCKLMERIFLRRLSTFLDQNNLIPPEQFGFRKGHCTMDQVLYFSQKVRDAHNLRPTNHTVAAFLDLSKAFDRVWKYKLVSKLYSTFKIRGRILSWLADFLRARYIRVKFKNTVSGKFRLSQGRLRD</sequence>
<keyword evidence="4" id="KW-1185">Reference proteome</keyword>
<dbReference type="InterPro" id="IPR043502">
    <property type="entry name" value="DNA/RNA_pol_sf"/>
</dbReference>
<evidence type="ECO:0000313" key="3">
    <source>
        <dbReference type="EMBL" id="GFQ68203.1"/>
    </source>
</evidence>
<reference evidence="3" key="1">
    <citation type="submission" date="2020-07" db="EMBL/GenBank/DDBJ databases">
        <title>Multicomponent nature underlies the extraordinary mechanical properties of spider dragline silk.</title>
        <authorList>
            <person name="Kono N."/>
            <person name="Nakamura H."/>
            <person name="Mori M."/>
            <person name="Yoshida Y."/>
            <person name="Ohtoshi R."/>
            <person name="Malay A.D."/>
            <person name="Moran D.A.P."/>
            <person name="Tomita M."/>
            <person name="Numata K."/>
            <person name="Arakawa K."/>
        </authorList>
    </citation>
    <scope>NUCLEOTIDE SEQUENCE</scope>
</reference>
<evidence type="ECO:0000313" key="4">
    <source>
        <dbReference type="Proteomes" id="UP000887116"/>
    </source>
</evidence>
<keyword evidence="3" id="KW-0808">Transferase</keyword>
<protein>
    <submittedName>
        <fullName evidence="3">Probable RNA-directed DNA polymerase from transposon X-element</fullName>
    </submittedName>
</protein>
<evidence type="ECO:0000259" key="1">
    <source>
        <dbReference type="Pfam" id="PF00078"/>
    </source>
</evidence>
<dbReference type="AlphaFoldDB" id="A0A8X6FVP4"/>
<name>A0A8X6FVP4_TRICU</name>
<comment type="caution">
    <text evidence="3">The sequence shown here is derived from an EMBL/GenBank/DDBJ whole genome shotgun (WGS) entry which is preliminary data.</text>
</comment>
<dbReference type="PANTHER" id="PTHR36688">
    <property type="entry name" value="ENDO/EXONUCLEASE/PHOSPHATASE DOMAIN-CONTAINING PROTEIN"/>
    <property type="match status" value="1"/>
</dbReference>
<dbReference type="EMBL" id="BMAO01010589">
    <property type="protein sequence ID" value="GFQ68203.1"/>
    <property type="molecule type" value="Genomic_DNA"/>
</dbReference>
<proteinExistence type="predicted"/>
<dbReference type="CDD" id="cd01650">
    <property type="entry name" value="RT_nLTR_like"/>
    <property type="match status" value="1"/>
</dbReference>
<keyword evidence="3" id="KW-0548">Nucleotidyltransferase</keyword>
<dbReference type="OrthoDB" id="6435191at2759"/>
<dbReference type="InterPro" id="IPR005135">
    <property type="entry name" value="Endo/exonuclease/phosphatase"/>
</dbReference>
<dbReference type="Pfam" id="PF14529">
    <property type="entry name" value="Exo_endo_phos_2"/>
    <property type="match status" value="1"/>
</dbReference>
<dbReference type="PANTHER" id="PTHR36688:SF2">
    <property type="entry name" value="ENDONUCLEASE_EXONUCLEASE_PHOSPHATASE DOMAIN-CONTAINING PROTEIN"/>
    <property type="match status" value="1"/>
</dbReference>
<dbReference type="Gene3D" id="3.60.10.10">
    <property type="entry name" value="Endonuclease/exonuclease/phosphatase"/>
    <property type="match status" value="1"/>
</dbReference>
<accession>A0A8X6FVP4</accession>
<keyword evidence="3" id="KW-0695">RNA-directed DNA polymerase</keyword>